<keyword evidence="3" id="KW-1185">Reference proteome</keyword>
<feature type="transmembrane region" description="Helical" evidence="1">
    <location>
        <begin position="98"/>
        <end position="120"/>
    </location>
</feature>
<protein>
    <submittedName>
        <fullName evidence="2">Phage holin family protein</fullName>
    </submittedName>
</protein>
<proteinExistence type="predicted"/>
<comment type="caution">
    <text evidence="2">The sequence shown here is derived from an EMBL/GenBank/DDBJ whole genome shotgun (WGS) entry which is preliminary data.</text>
</comment>
<dbReference type="PANTHER" id="PTHR37309:SF1">
    <property type="entry name" value="SLR0284 PROTEIN"/>
    <property type="match status" value="1"/>
</dbReference>
<sequence>MRFLVRLVVSSVAIWLTALLLDGVSLTEAEGWDQVLVVGVVGLVFTLVNLVVKPVAKLLTLPLTILTLGLFLLVVNALMLMLTSWLTSFTDWGLFVDGFWWALLAALVISVVSGILNAVLPGER</sequence>
<feature type="transmembrane region" description="Helical" evidence="1">
    <location>
        <begin position="63"/>
        <end position="86"/>
    </location>
</feature>
<reference evidence="2 3" key="1">
    <citation type="submission" date="2020-08" db="EMBL/GenBank/DDBJ databases">
        <title>A Genomic Blueprint of the Chicken Gut Microbiome.</title>
        <authorList>
            <person name="Gilroy R."/>
            <person name="Ravi A."/>
            <person name="Getino M."/>
            <person name="Pursley I."/>
            <person name="Horton D.L."/>
            <person name="Alikhan N.-F."/>
            <person name="Baker D."/>
            <person name="Gharbi K."/>
            <person name="Hall N."/>
            <person name="Watson M."/>
            <person name="Adriaenssens E.M."/>
            <person name="Foster-Nyarko E."/>
            <person name="Jarju S."/>
            <person name="Secka A."/>
            <person name="Antonio M."/>
            <person name="Oren A."/>
            <person name="Chaudhuri R."/>
            <person name="La Ragione R.M."/>
            <person name="Hildebrand F."/>
            <person name="Pallen M.J."/>
        </authorList>
    </citation>
    <scope>NUCLEOTIDE SEQUENCE [LARGE SCALE GENOMIC DNA]</scope>
    <source>
        <strain evidence="2 3">Sa1BUA1</strain>
    </source>
</reference>
<dbReference type="InterPro" id="IPR007165">
    <property type="entry name" value="Phage_holin_4_2"/>
</dbReference>
<feature type="transmembrane region" description="Helical" evidence="1">
    <location>
        <begin position="36"/>
        <end position="56"/>
    </location>
</feature>
<dbReference type="Pfam" id="PF04020">
    <property type="entry name" value="Phage_holin_4_2"/>
    <property type="match status" value="1"/>
</dbReference>
<dbReference type="Proteomes" id="UP000661894">
    <property type="component" value="Unassembled WGS sequence"/>
</dbReference>
<evidence type="ECO:0000256" key="1">
    <source>
        <dbReference type="SAM" id="Phobius"/>
    </source>
</evidence>
<evidence type="ECO:0000313" key="2">
    <source>
        <dbReference type="EMBL" id="MBD8062108.1"/>
    </source>
</evidence>
<keyword evidence="1" id="KW-0812">Transmembrane</keyword>
<keyword evidence="1" id="KW-1133">Transmembrane helix</keyword>
<gene>
    <name evidence="2" type="ORF">H9624_07205</name>
</gene>
<name>A0ABR8Z1B3_9MICO</name>
<dbReference type="PANTHER" id="PTHR37309">
    <property type="entry name" value="SLR0284 PROTEIN"/>
    <property type="match status" value="1"/>
</dbReference>
<accession>A0ABR8Z1B3</accession>
<organism evidence="2 3">
    <name type="scientific">Oceanitalea stevensii</name>
    <dbReference type="NCBI Taxonomy" id="2763072"/>
    <lineage>
        <taxon>Bacteria</taxon>
        <taxon>Bacillati</taxon>
        <taxon>Actinomycetota</taxon>
        <taxon>Actinomycetes</taxon>
        <taxon>Micrococcales</taxon>
        <taxon>Bogoriellaceae</taxon>
        <taxon>Georgenia</taxon>
    </lineage>
</organism>
<evidence type="ECO:0000313" key="3">
    <source>
        <dbReference type="Proteomes" id="UP000661894"/>
    </source>
</evidence>
<dbReference type="RefSeq" id="WP_251839215.1">
    <property type="nucleotide sequence ID" value="NZ_JACSPO010000002.1"/>
</dbReference>
<dbReference type="EMBL" id="JACSPO010000002">
    <property type="protein sequence ID" value="MBD8062108.1"/>
    <property type="molecule type" value="Genomic_DNA"/>
</dbReference>
<keyword evidence="1" id="KW-0472">Membrane</keyword>